<sequence length="135" mass="15043">MIIMMMGAAALESPKHHLETHPHWDGRPIASHRGFQRVLSQGQRKYEHWHWPLAGQTNALHGYDTKNSVPSARKIPPLPLSPPVTMIPSICTAQPHRMHLCRQNDLPEGLGCLHITSRLRLAVLAASMASQTLLS</sequence>
<reference evidence="1" key="1">
    <citation type="journal article" date="2023" name="Mol. Phylogenet. Evol.">
        <title>Genome-scale phylogeny and comparative genomics of the fungal order Sordariales.</title>
        <authorList>
            <person name="Hensen N."/>
            <person name="Bonometti L."/>
            <person name="Westerberg I."/>
            <person name="Brannstrom I.O."/>
            <person name="Guillou S."/>
            <person name="Cros-Aarteil S."/>
            <person name="Calhoun S."/>
            <person name="Haridas S."/>
            <person name="Kuo A."/>
            <person name="Mondo S."/>
            <person name="Pangilinan J."/>
            <person name="Riley R."/>
            <person name="LaButti K."/>
            <person name="Andreopoulos B."/>
            <person name="Lipzen A."/>
            <person name="Chen C."/>
            <person name="Yan M."/>
            <person name="Daum C."/>
            <person name="Ng V."/>
            <person name="Clum A."/>
            <person name="Steindorff A."/>
            <person name="Ohm R.A."/>
            <person name="Martin F."/>
            <person name="Silar P."/>
            <person name="Natvig D.O."/>
            <person name="Lalanne C."/>
            <person name="Gautier V."/>
            <person name="Ament-Velasquez S.L."/>
            <person name="Kruys A."/>
            <person name="Hutchinson M.I."/>
            <person name="Powell A.J."/>
            <person name="Barry K."/>
            <person name="Miller A.N."/>
            <person name="Grigoriev I.V."/>
            <person name="Debuchy R."/>
            <person name="Gladieux P."/>
            <person name="Hiltunen Thoren M."/>
            <person name="Johannesson H."/>
        </authorList>
    </citation>
    <scope>NUCLEOTIDE SEQUENCE</scope>
    <source>
        <strain evidence="1">CBS 731.68</strain>
    </source>
</reference>
<dbReference type="GeneID" id="87829335"/>
<name>A0AAN6U2H4_9PEZI</name>
<protein>
    <submittedName>
        <fullName evidence="1">Uncharacterized protein</fullName>
    </submittedName>
</protein>
<organism evidence="1 2">
    <name type="scientific">Parathielavia appendiculata</name>
    <dbReference type="NCBI Taxonomy" id="2587402"/>
    <lineage>
        <taxon>Eukaryota</taxon>
        <taxon>Fungi</taxon>
        <taxon>Dikarya</taxon>
        <taxon>Ascomycota</taxon>
        <taxon>Pezizomycotina</taxon>
        <taxon>Sordariomycetes</taxon>
        <taxon>Sordariomycetidae</taxon>
        <taxon>Sordariales</taxon>
        <taxon>Chaetomiaceae</taxon>
        <taxon>Parathielavia</taxon>
    </lineage>
</organism>
<reference evidence="1" key="2">
    <citation type="submission" date="2023-05" db="EMBL/GenBank/DDBJ databases">
        <authorList>
            <consortium name="Lawrence Berkeley National Laboratory"/>
            <person name="Steindorff A."/>
            <person name="Hensen N."/>
            <person name="Bonometti L."/>
            <person name="Westerberg I."/>
            <person name="Brannstrom I.O."/>
            <person name="Guillou S."/>
            <person name="Cros-Aarteil S."/>
            <person name="Calhoun S."/>
            <person name="Haridas S."/>
            <person name="Kuo A."/>
            <person name="Mondo S."/>
            <person name="Pangilinan J."/>
            <person name="Riley R."/>
            <person name="Labutti K."/>
            <person name="Andreopoulos B."/>
            <person name="Lipzen A."/>
            <person name="Chen C."/>
            <person name="Yanf M."/>
            <person name="Daum C."/>
            <person name="Ng V."/>
            <person name="Clum A."/>
            <person name="Ohm R."/>
            <person name="Martin F."/>
            <person name="Silar P."/>
            <person name="Natvig D."/>
            <person name="Lalanne C."/>
            <person name="Gautier V."/>
            <person name="Ament-Velasquez S.L."/>
            <person name="Kruys A."/>
            <person name="Hutchinson M.I."/>
            <person name="Powell A.J."/>
            <person name="Barry K."/>
            <person name="Miller A.N."/>
            <person name="Grigoriev I.V."/>
            <person name="Debuchy R."/>
            <person name="Gladieux P."/>
            <person name="Thoren M.H."/>
            <person name="Johannesson H."/>
        </authorList>
    </citation>
    <scope>NUCLEOTIDE SEQUENCE</scope>
    <source>
        <strain evidence="1">CBS 731.68</strain>
    </source>
</reference>
<proteinExistence type="predicted"/>
<dbReference type="EMBL" id="MU853226">
    <property type="protein sequence ID" value="KAK4124735.1"/>
    <property type="molecule type" value="Genomic_DNA"/>
</dbReference>
<dbReference type="AlphaFoldDB" id="A0AAN6U2H4"/>
<gene>
    <name evidence="1" type="ORF">N657DRAFT_643485</name>
</gene>
<evidence type="ECO:0000313" key="2">
    <source>
        <dbReference type="Proteomes" id="UP001302602"/>
    </source>
</evidence>
<evidence type="ECO:0000313" key="1">
    <source>
        <dbReference type="EMBL" id="KAK4124735.1"/>
    </source>
</evidence>
<comment type="caution">
    <text evidence="1">The sequence shown here is derived from an EMBL/GenBank/DDBJ whole genome shotgun (WGS) entry which is preliminary data.</text>
</comment>
<dbReference type="RefSeq" id="XP_062648506.1">
    <property type="nucleotide sequence ID" value="XM_062792566.1"/>
</dbReference>
<dbReference type="Proteomes" id="UP001302602">
    <property type="component" value="Unassembled WGS sequence"/>
</dbReference>
<accession>A0AAN6U2H4</accession>
<keyword evidence="2" id="KW-1185">Reference proteome</keyword>